<feature type="transmembrane region" description="Helical" evidence="6">
    <location>
        <begin position="393"/>
        <end position="414"/>
    </location>
</feature>
<keyword evidence="5 6" id="KW-0472">Membrane</keyword>
<dbReference type="PANTHER" id="PTHR30250:SF29">
    <property type="entry name" value="POLYSACCHARIDE BIOSYNTHESIS PROTEIN C-TERMINAL DOMAIN-CONTAINING PROTEIN"/>
    <property type="match status" value="1"/>
</dbReference>
<feature type="transmembrane region" description="Helical" evidence="6">
    <location>
        <begin position="361"/>
        <end position="386"/>
    </location>
</feature>
<dbReference type="KEGG" id="bco:Bcell_0056"/>
<dbReference type="PIRSF" id="PIRSF038958">
    <property type="entry name" value="PG_synth_SpoVB"/>
    <property type="match status" value="1"/>
</dbReference>
<dbReference type="InterPro" id="IPR024923">
    <property type="entry name" value="PG_synth_SpoVB"/>
</dbReference>
<feature type="transmembrane region" description="Helical" evidence="6">
    <location>
        <begin position="450"/>
        <end position="469"/>
    </location>
</feature>
<feature type="transmembrane region" description="Helical" evidence="6">
    <location>
        <begin position="330"/>
        <end position="349"/>
    </location>
</feature>
<feature type="transmembrane region" description="Helical" evidence="6">
    <location>
        <begin position="289"/>
        <end position="309"/>
    </location>
</feature>
<accession>E6TRQ4</accession>
<evidence type="ECO:0000256" key="6">
    <source>
        <dbReference type="SAM" id="Phobius"/>
    </source>
</evidence>
<reference evidence="7 8" key="1">
    <citation type="submission" date="2010-12" db="EMBL/GenBank/DDBJ databases">
        <title>Complete sequence of Bacillus cellulosilyticus DSM 2522.</title>
        <authorList>
            <consortium name="US DOE Joint Genome Institute"/>
            <person name="Lucas S."/>
            <person name="Copeland A."/>
            <person name="Lapidus A."/>
            <person name="Cheng J.-F."/>
            <person name="Bruce D."/>
            <person name="Goodwin L."/>
            <person name="Pitluck S."/>
            <person name="Chertkov O."/>
            <person name="Detter J.C."/>
            <person name="Han C."/>
            <person name="Tapia R."/>
            <person name="Land M."/>
            <person name="Hauser L."/>
            <person name="Jeffries C."/>
            <person name="Kyrpides N."/>
            <person name="Ivanova N."/>
            <person name="Mikhailova N."/>
            <person name="Brumm P."/>
            <person name="Mead D."/>
            <person name="Woyke T."/>
        </authorList>
    </citation>
    <scope>NUCLEOTIDE SEQUENCE [LARGE SCALE GENOMIC DNA]</scope>
    <source>
        <strain evidence="8">ATCC 21833 / DSM 2522 / FERM P-1141 / JCM 9156 / N-4</strain>
    </source>
</reference>
<dbReference type="GO" id="GO:0005886">
    <property type="term" value="C:plasma membrane"/>
    <property type="evidence" value="ECO:0007669"/>
    <property type="project" value="UniProtKB-SubCell"/>
</dbReference>
<dbReference type="HOGENOM" id="CLU_022017_2_1_9"/>
<feature type="transmembrane region" description="Helical" evidence="6">
    <location>
        <begin position="52"/>
        <end position="69"/>
    </location>
</feature>
<dbReference type="OrthoDB" id="9775950at2"/>
<feature type="transmembrane region" description="Helical" evidence="6">
    <location>
        <begin position="489"/>
        <end position="510"/>
    </location>
</feature>
<dbReference type="STRING" id="649639.Bcell_0056"/>
<evidence type="ECO:0000313" key="8">
    <source>
        <dbReference type="Proteomes" id="UP000001401"/>
    </source>
</evidence>
<feature type="transmembrane region" description="Helical" evidence="6">
    <location>
        <begin position="239"/>
        <end position="259"/>
    </location>
</feature>
<evidence type="ECO:0000256" key="2">
    <source>
        <dbReference type="ARBA" id="ARBA00022475"/>
    </source>
</evidence>
<name>E6TRQ4_EVAC2</name>
<keyword evidence="4 6" id="KW-1133">Transmembrane helix</keyword>
<organism evidence="7 8">
    <name type="scientific">Evansella cellulosilytica (strain ATCC 21833 / DSM 2522 / FERM P-1141 / JCM 9156 / N-4)</name>
    <name type="common">Bacillus cellulosilyticus</name>
    <dbReference type="NCBI Taxonomy" id="649639"/>
    <lineage>
        <taxon>Bacteria</taxon>
        <taxon>Bacillati</taxon>
        <taxon>Bacillota</taxon>
        <taxon>Bacilli</taxon>
        <taxon>Bacillales</taxon>
        <taxon>Bacillaceae</taxon>
        <taxon>Evansella</taxon>
    </lineage>
</organism>
<evidence type="ECO:0000256" key="3">
    <source>
        <dbReference type="ARBA" id="ARBA00022692"/>
    </source>
</evidence>
<protein>
    <submittedName>
        <fullName evidence="7">Polysaccharide biosynthesis protein</fullName>
    </submittedName>
</protein>
<evidence type="ECO:0000256" key="4">
    <source>
        <dbReference type="ARBA" id="ARBA00022989"/>
    </source>
</evidence>
<gene>
    <name evidence="7" type="ordered locus">Bcell_0056</name>
</gene>
<keyword evidence="3 6" id="KW-0812">Transmembrane</keyword>
<dbReference type="RefSeq" id="WP_013486691.1">
    <property type="nucleotide sequence ID" value="NC_014829.1"/>
</dbReference>
<feature type="transmembrane region" description="Helical" evidence="6">
    <location>
        <begin position="90"/>
        <end position="112"/>
    </location>
</feature>
<dbReference type="Proteomes" id="UP000001401">
    <property type="component" value="Chromosome"/>
</dbReference>
<feature type="transmembrane region" description="Helical" evidence="6">
    <location>
        <begin position="420"/>
        <end position="438"/>
    </location>
</feature>
<keyword evidence="8" id="KW-1185">Reference proteome</keyword>
<dbReference type="Pfam" id="PF01943">
    <property type="entry name" value="Polysacc_synt"/>
    <property type="match status" value="1"/>
</dbReference>
<comment type="subcellular location">
    <subcellularLocation>
        <location evidence="1">Cell membrane</location>
        <topology evidence="1">Multi-pass membrane protein</topology>
    </subcellularLocation>
</comment>
<proteinExistence type="predicted"/>
<evidence type="ECO:0000256" key="1">
    <source>
        <dbReference type="ARBA" id="ARBA00004651"/>
    </source>
</evidence>
<sequence length="531" mass="58877">MKENKAKVSLLKGALYLSLAAFVGKVLSALYKVPYQNMTGDVGYYVYQQVYPLYGIAFVLATYGFPIVLSKTLAEMDISITNVEEKYNRIVVLFIAMFIFNGMIGAALMIFANSIAILMGDPQLTIAIRYLGLPFFVIAFLSLARGYFQSQGNMVPSSISQVVEQTVRIVVILSVATIAMAYNDPYKAGISAGVGAFVGGISGVLVMFVYVLREKKLKKLPRVSKNGIKKVWRVDIRQFFYSSLLVSISAMALIIYQFIDSFTIIRLLHFGGWDDVAAMKGIYDRGWPMIQLGAVVTTVFSYALIPSLTAAYVKKEYEHLRQLTMQSIKVCIVFGGAAAFGLIVVLPHLNPMLFKDQSGVIALQILSTTVLFAALFMTIAALLHAINRARDAALLLAAGVVIKIIGNNIAVPVLGIEGAALSSAISFLIIACCALYLLKRHRMVHRLEMTFMIKFVCAIIVMIFAVKLFEKGLLTFYFHEGIVARWEHTLLAITLSLIGAIIFIVFIWIFKVFNRAEWYSLPKISKILPYK</sequence>
<evidence type="ECO:0000256" key="5">
    <source>
        <dbReference type="ARBA" id="ARBA00023136"/>
    </source>
</evidence>
<evidence type="ECO:0000313" key="7">
    <source>
        <dbReference type="EMBL" id="ADU28348.1"/>
    </source>
</evidence>
<dbReference type="InterPro" id="IPR002797">
    <property type="entry name" value="Polysacc_synth"/>
</dbReference>
<feature type="transmembrane region" description="Helical" evidence="6">
    <location>
        <begin position="165"/>
        <end position="182"/>
    </location>
</feature>
<dbReference type="EMBL" id="CP002394">
    <property type="protein sequence ID" value="ADU28348.1"/>
    <property type="molecule type" value="Genomic_DNA"/>
</dbReference>
<keyword evidence="2" id="KW-1003">Cell membrane</keyword>
<dbReference type="AlphaFoldDB" id="E6TRQ4"/>
<dbReference type="PANTHER" id="PTHR30250">
    <property type="entry name" value="PST FAMILY PREDICTED COLANIC ACID TRANSPORTER"/>
    <property type="match status" value="1"/>
</dbReference>
<dbReference type="eggNOG" id="COG2244">
    <property type="taxonomic scope" value="Bacteria"/>
</dbReference>
<dbReference type="CDD" id="cd13124">
    <property type="entry name" value="MATE_SpoVB_like"/>
    <property type="match status" value="1"/>
</dbReference>
<feature type="transmembrane region" description="Helical" evidence="6">
    <location>
        <begin position="188"/>
        <end position="212"/>
    </location>
</feature>
<feature type="transmembrane region" description="Helical" evidence="6">
    <location>
        <begin position="124"/>
        <end position="144"/>
    </location>
</feature>
<dbReference type="InterPro" id="IPR050833">
    <property type="entry name" value="Poly_Biosynth_Transport"/>
</dbReference>